<protein>
    <submittedName>
        <fullName evidence="1">Uncharacterized protein</fullName>
    </submittedName>
</protein>
<proteinExistence type="predicted"/>
<gene>
    <name evidence="1" type="ORF">GGE12_000070</name>
</gene>
<dbReference type="RefSeq" id="WP_183922146.1">
    <property type="nucleotide sequence ID" value="NZ_JACIGM010000001.1"/>
</dbReference>
<evidence type="ECO:0000313" key="1">
    <source>
        <dbReference type="EMBL" id="MBB4272328.1"/>
    </source>
</evidence>
<sequence length="65" mass="7342">MSALTPPEHENNEIVVQAAIYLVDEKDPPQPIIPYIRERFGLTAVEACEACAMAQRFRTYRVAHA</sequence>
<accession>A0A7W6RI26</accession>
<name>A0A7W6RI26_9HYPH</name>
<dbReference type="Proteomes" id="UP000533641">
    <property type="component" value="Unassembled WGS sequence"/>
</dbReference>
<dbReference type="EMBL" id="JACIGM010000001">
    <property type="protein sequence ID" value="MBB4272328.1"/>
    <property type="molecule type" value="Genomic_DNA"/>
</dbReference>
<reference evidence="1 2" key="1">
    <citation type="submission" date="2020-08" db="EMBL/GenBank/DDBJ databases">
        <title>Genomic Encyclopedia of Type Strains, Phase IV (KMG-V): Genome sequencing to study the core and pangenomes of soil and plant-associated prokaryotes.</title>
        <authorList>
            <person name="Whitman W."/>
        </authorList>
    </citation>
    <scope>NUCLEOTIDE SEQUENCE [LARGE SCALE GENOMIC DNA]</scope>
    <source>
        <strain evidence="1 2">SEMIA 402</strain>
    </source>
</reference>
<organism evidence="1 2">
    <name type="scientific">Rhizobium mongolense</name>
    <dbReference type="NCBI Taxonomy" id="57676"/>
    <lineage>
        <taxon>Bacteria</taxon>
        <taxon>Pseudomonadati</taxon>
        <taxon>Pseudomonadota</taxon>
        <taxon>Alphaproteobacteria</taxon>
        <taxon>Hyphomicrobiales</taxon>
        <taxon>Rhizobiaceae</taxon>
        <taxon>Rhizobium/Agrobacterium group</taxon>
        <taxon>Rhizobium</taxon>
    </lineage>
</organism>
<dbReference type="AlphaFoldDB" id="A0A7W6RI26"/>
<comment type="caution">
    <text evidence="1">The sequence shown here is derived from an EMBL/GenBank/DDBJ whole genome shotgun (WGS) entry which is preliminary data.</text>
</comment>
<evidence type="ECO:0000313" key="2">
    <source>
        <dbReference type="Proteomes" id="UP000533641"/>
    </source>
</evidence>